<evidence type="ECO:0000313" key="2">
    <source>
        <dbReference type="Proteomes" id="UP000198635"/>
    </source>
</evidence>
<organism evidence="1 2">
    <name type="scientific">Desulfomicrobium apsheronum</name>
    <dbReference type="NCBI Taxonomy" id="52560"/>
    <lineage>
        <taxon>Bacteria</taxon>
        <taxon>Pseudomonadati</taxon>
        <taxon>Thermodesulfobacteriota</taxon>
        <taxon>Desulfovibrionia</taxon>
        <taxon>Desulfovibrionales</taxon>
        <taxon>Desulfomicrobiaceae</taxon>
        <taxon>Desulfomicrobium</taxon>
    </lineage>
</organism>
<dbReference type="AlphaFoldDB" id="A0A1I3RNJ5"/>
<reference evidence="2" key="1">
    <citation type="submission" date="2016-10" db="EMBL/GenBank/DDBJ databases">
        <authorList>
            <person name="Varghese N."/>
            <person name="Submissions S."/>
        </authorList>
    </citation>
    <scope>NUCLEOTIDE SEQUENCE [LARGE SCALE GENOMIC DNA]</scope>
    <source>
        <strain evidence="2">DSM 5918</strain>
    </source>
</reference>
<dbReference type="Proteomes" id="UP000198635">
    <property type="component" value="Unassembled WGS sequence"/>
</dbReference>
<proteinExistence type="predicted"/>
<dbReference type="Gene3D" id="3.40.50.300">
    <property type="entry name" value="P-loop containing nucleotide triphosphate hydrolases"/>
    <property type="match status" value="1"/>
</dbReference>
<gene>
    <name evidence="1" type="ORF">SAMN04488082_103256</name>
</gene>
<dbReference type="InterPro" id="IPR027417">
    <property type="entry name" value="P-loop_NTPase"/>
</dbReference>
<dbReference type="OrthoDB" id="9811073at2"/>
<dbReference type="EMBL" id="FORX01000003">
    <property type="protein sequence ID" value="SFJ48133.1"/>
    <property type="molecule type" value="Genomic_DNA"/>
</dbReference>
<evidence type="ECO:0000313" key="1">
    <source>
        <dbReference type="EMBL" id="SFJ48133.1"/>
    </source>
</evidence>
<protein>
    <submittedName>
        <fullName evidence="1">DNA polymerase-3 subunit delta</fullName>
    </submittedName>
</protein>
<dbReference type="SUPFAM" id="SSF52540">
    <property type="entry name" value="P-loop containing nucleoside triphosphate hydrolases"/>
    <property type="match status" value="1"/>
</dbReference>
<accession>A0A1I3RNJ5</accession>
<dbReference type="Pfam" id="PF13177">
    <property type="entry name" value="DNA_pol3_delta2"/>
    <property type="match status" value="1"/>
</dbReference>
<name>A0A1I3RNJ5_9BACT</name>
<dbReference type="RefSeq" id="WP_092373096.1">
    <property type="nucleotide sequence ID" value="NZ_FORX01000003.1"/>
</dbReference>
<dbReference type="STRING" id="52560.SAMN04488082_103256"/>
<sequence>MSTPWQHIISSQPRIAGFLERLAQAPPNSLLLEGGNASERLAFGLFWAARLMCREAAPPCGECRICLQIADNACRDLFLLNGAEGSINVDTVREVRAVLGDPPAGRGPRVVILAEAQALGDGAANALLKSLEEPSPGNVFVLLAPSREILLPTLVSRSFVLTLGWPKGGFEDSDLGERLRALCEFIQSGKGAWLEWTGRKGNVDARMADSILREVQRSLVQAGYGNPLTELARLLAARLDVVAVRQVGVIIENALESLEVGANPAVVLEWVAIRMWNLLHK</sequence>
<keyword evidence="2" id="KW-1185">Reference proteome</keyword>